<evidence type="ECO:0000256" key="1">
    <source>
        <dbReference type="ARBA" id="ARBA00007598"/>
    </source>
</evidence>
<feature type="region of interest" description="Disordered" evidence="2">
    <location>
        <begin position="334"/>
        <end position="358"/>
    </location>
</feature>
<dbReference type="Proteomes" id="UP000650467">
    <property type="component" value="Unassembled WGS sequence"/>
</dbReference>
<evidence type="ECO:0000313" key="5">
    <source>
        <dbReference type="EMBL" id="KAG2429596.1"/>
    </source>
</evidence>
<dbReference type="InterPro" id="IPR006115">
    <property type="entry name" value="6PGDH_NADP-bd"/>
</dbReference>
<dbReference type="Gene3D" id="3.40.50.720">
    <property type="entry name" value="NAD(P)-binding Rossmann-like Domain"/>
    <property type="match status" value="1"/>
</dbReference>
<proteinExistence type="inferred from homology"/>
<feature type="domain" description="3-hydroxyisobutyrate dehydrogenase-like NAD-binding" evidence="4">
    <location>
        <begin position="212"/>
        <end position="328"/>
    </location>
</feature>
<feature type="compositionally biased region" description="Low complexity" evidence="2">
    <location>
        <begin position="347"/>
        <end position="358"/>
    </location>
</feature>
<dbReference type="PANTHER" id="PTHR43580:SF8">
    <property type="entry name" value="6-PHOSPHOGLUCONATE DEHYDROGENASE NADP-BINDING DOMAIN-CONTAINING PROTEIN-RELATED"/>
    <property type="match status" value="1"/>
</dbReference>
<evidence type="ECO:0000313" key="6">
    <source>
        <dbReference type="Proteomes" id="UP000650467"/>
    </source>
</evidence>
<comment type="caution">
    <text evidence="5">The sequence shown here is derived from an EMBL/GenBank/DDBJ whole genome shotgun (WGS) entry which is preliminary data.</text>
</comment>
<feature type="domain" description="6-phosphogluconate dehydrogenase NADP-binding" evidence="3">
    <location>
        <begin position="19"/>
        <end position="203"/>
    </location>
</feature>
<keyword evidence="6" id="KW-1185">Reference proteome</keyword>
<dbReference type="InterPro" id="IPR051265">
    <property type="entry name" value="HIBADH-related_NP60_sf"/>
</dbReference>
<evidence type="ECO:0000259" key="4">
    <source>
        <dbReference type="Pfam" id="PF14833"/>
    </source>
</evidence>
<evidence type="ECO:0000256" key="2">
    <source>
        <dbReference type="SAM" id="MobiDB-lite"/>
    </source>
</evidence>
<dbReference type="GO" id="GO:0050661">
    <property type="term" value="F:NADP binding"/>
    <property type="evidence" value="ECO:0007669"/>
    <property type="project" value="InterPro"/>
</dbReference>
<dbReference type="InterPro" id="IPR008927">
    <property type="entry name" value="6-PGluconate_DH-like_C_sf"/>
</dbReference>
<dbReference type="GO" id="GO:0051287">
    <property type="term" value="F:NAD binding"/>
    <property type="evidence" value="ECO:0007669"/>
    <property type="project" value="InterPro"/>
</dbReference>
<dbReference type="InterPro" id="IPR013328">
    <property type="entry name" value="6PGD_dom2"/>
</dbReference>
<sequence>MASASDPEPAVAQAAPTQRVGFVGLGAMGKGQAACLARHLQASGAPPLLVFNRDASKTQQLLADPQLPAGSVEAAESLEAVARACDVVFTMLAHDGAVREVAQQLAAAFAAAGPAAAGSAGSGAGGSGAHTPRIVVDSSTVSPDTTREMAAVMERVGAQYVACPVLGRPDAAAAANLLIFCSGPEDAKQRIAPYLACMSRKVLDLGGEAHKANVMKLLANFHLVSLIELLAEGMTLAEKNGIPRQSYMSFIDEILPVPIVHGYGSRIAADAFGAGAGFTVTLGLKDVNLMRRLAESSEAPLPLADVAYQHLLAAKANGMADRDWAALAVAVRRNAGLTGPPPPPPAEGQAQGQGQEEQ</sequence>
<dbReference type="Pfam" id="PF03446">
    <property type="entry name" value="NAD_binding_2"/>
    <property type="match status" value="1"/>
</dbReference>
<dbReference type="PANTHER" id="PTHR43580">
    <property type="entry name" value="OXIDOREDUCTASE GLYR1-RELATED"/>
    <property type="match status" value="1"/>
</dbReference>
<dbReference type="InterPro" id="IPR029154">
    <property type="entry name" value="HIBADH-like_NADP-bd"/>
</dbReference>
<dbReference type="SUPFAM" id="SSF48179">
    <property type="entry name" value="6-phosphogluconate dehydrogenase C-terminal domain-like"/>
    <property type="match status" value="1"/>
</dbReference>
<dbReference type="EMBL" id="JAEHOC010000030">
    <property type="protein sequence ID" value="KAG2429596.1"/>
    <property type="molecule type" value="Genomic_DNA"/>
</dbReference>
<evidence type="ECO:0000259" key="3">
    <source>
        <dbReference type="Pfam" id="PF03446"/>
    </source>
</evidence>
<name>A0A835VYD5_CHLIN</name>
<dbReference type="OrthoDB" id="435038at2759"/>
<protein>
    <submittedName>
        <fullName evidence="5">Uncharacterized protein</fullName>
    </submittedName>
</protein>
<dbReference type="Pfam" id="PF14833">
    <property type="entry name" value="NAD_binding_11"/>
    <property type="match status" value="1"/>
</dbReference>
<dbReference type="SUPFAM" id="SSF51735">
    <property type="entry name" value="NAD(P)-binding Rossmann-fold domains"/>
    <property type="match status" value="1"/>
</dbReference>
<accession>A0A835VYD5</accession>
<reference evidence="5" key="1">
    <citation type="journal article" date="2020" name="bioRxiv">
        <title>Comparative genomics of Chlamydomonas.</title>
        <authorList>
            <person name="Craig R.J."/>
            <person name="Hasan A.R."/>
            <person name="Ness R.W."/>
            <person name="Keightley P.D."/>
        </authorList>
    </citation>
    <scope>NUCLEOTIDE SEQUENCE</scope>
    <source>
        <strain evidence="5">SAG 7.73</strain>
    </source>
</reference>
<dbReference type="InterPro" id="IPR036291">
    <property type="entry name" value="NAD(P)-bd_dom_sf"/>
</dbReference>
<gene>
    <name evidence="5" type="ORF">HXX76_010829</name>
</gene>
<dbReference type="Gene3D" id="1.10.1040.10">
    <property type="entry name" value="N-(1-d-carboxylethyl)-l-norvaline Dehydrogenase, domain 2"/>
    <property type="match status" value="1"/>
</dbReference>
<dbReference type="AlphaFoldDB" id="A0A835VYD5"/>
<comment type="similarity">
    <text evidence="1">Belongs to the HIBADH-related family. NP60 subfamily.</text>
</comment>
<organism evidence="5 6">
    <name type="scientific">Chlamydomonas incerta</name>
    <dbReference type="NCBI Taxonomy" id="51695"/>
    <lineage>
        <taxon>Eukaryota</taxon>
        <taxon>Viridiplantae</taxon>
        <taxon>Chlorophyta</taxon>
        <taxon>core chlorophytes</taxon>
        <taxon>Chlorophyceae</taxon>
        <taxon>CS clade</taxon>
        <taxon>Chlamydomonadales</taxon>
        <taxon>Chlamydomonadaceae</taxon>
        <taxon>Chlamydomonas</taxon>
    </lineage>
</organism>